<dbReference type="GO" id="GO:0004674">
    <property type="term" value="F:protein serine/threonine kinase activity"/>
    <property type="evidence" value="ECO:0007669"/>
    <property type="project" value="UniProtKB-KW"/>
</dbReference>
<dbReference type="SMART" id="SM00220">
    <property type="entry name" value="S_TKc"/>
    <property type="match status" value="1"/>
</dbReference>
<dbReference type="GO" id="GO:0005524">
    <property type="term" value="F:ATP binding"/>
    <property type="evidence" value="ECO:0007669"/>
    <property type="project" value="UniProtKB-KW"/>
</dbReference>
<dbReference type="PROSITE" id="PS00108">
    <property type="entry name" value="PROTEIN_KINASE_ST"/>
    <property type="match status" value="1"/>
</dbReference>
<dbReference type="AlphaFoldDB" id="A0A165GM32"/>
<protein>
    <recommendedName>
        <fullName evidence="1">non-specific serine/threonine protein kinase</fullName>
        <ecNumber evidence="1">2.7.11.1</ecNumber>
    </recommendedName>
</protein>
<dbReference type="InterPro" id="IPR000719">
    <property type="entry name" value="Prot_kinase_dom"/>
</dbReference>
<dbReference type="Proteomes" id="UP000076842">
    <property type="component" value="Unassembled WGS sequence"/>
</dbReference>
<evidence type="ECO:0000256" key="3">
    <source>
        <dbReference type="ARBA" id="ARBA00022679"/>
    </source>
</evidence>
<dbReference type="EC" id="2.7.11.1" evidence="1"/>
<dbReference type="InParanoid" id="A0A165GM32"/>
<keyword evidence="2" id="KW-0723">Serine/threonine-protein kinase</keyword>
<comment type="catalytic activity">
    <reaction evidence="8">
        <text>L-seryl-[protein] + ATP = O-phospho-L-seryl-[protein] + ADP + H(+)</text>
        <dbReference type="Rhea" id="RHEA:17989"/>
        <dbReference type="Rhea" id="RHEA-COMP:9863"/>
        <dbReference type="Rhea" id="RHEA-COMP:11604"/>
        <dbReference type="ChEBI" id="CHEBI:15378"/>
        <dbReference type="ChEBI" id="CHEBI:29999"/>
        <dbReference type="ChEBI" id="CHEBI:30616"/>
        <dbReference type="ChEBI" id="CHEBI:83421"/>
        <dbReference type="ChEBI" id="CHEBI:456216"/>
        <dbReference type="EC" id="2.7.11.1"/>
    </reaction>
</comment>
<evidence type="ECO:0000256" key="6">
    <source>
        <dbReference type="ARBA" id="ARBA00022840"/>
    </source>
</evidence>
<evidence type="ECO:0000256" key="2">
    <source>
        <dbReference type="ARBA" id="ARBA00022527"/>
    </source>
</evidence>
<evidence type="ECO:0000313" key="10">
    <source>
        <dbReference type="EMBL" id="KZT58237.1"/>
    </source>
</evidence>
<dbReference type="InterPro" id="IPR011009">
    <property type="entry name" value="Kinase-like_dom_sf"/>
</dbReference>
<organism evidence="10 11">
    <name type="scientific">Calocera cornea HHB12733</name>
    <dbReference type="NCBI Taxonomy" id="1353952"/>
    <lineage>
        <taxon>Eukaryota</taxon>
        <taxon>Fungi</taxon>
        <taxon>Dikarya</taxon>
        <taxon>Basidiomycota</taxon>
        <taxon>Agaricomycotina</taxon>
        <taxon>Dacrymycetes</taxon>
        <taxon>Dacrymycetales</taxon>
        <taxon>Dacrymycetaceae</taxon>
        <taxon>Calocera</taxon>
    </lineage>
</organism>
<dbReference type="GO" id="GO:0005737">
    <property type="term" value="C:cytoplasm"/>
    <property type="evidence" value="ECO:0007669"/>
    <property type="project" value="TreeGrafter"/>
</dbReference>
<keyword evidence="11" id="KW-1185">Reference proteome</keyword>
<feature type="domain" description="Protein kinase" evidence="9">
    <location>
        <begin position="47"/>
        <end position="419"/>
    </location>
</feature>
<dbReference type="Gene3D" id="3.30.200.20">
    <property type="entry name" value="Phosphorylase Kinase, domain 1"/>
    <property type="match status" value="1"/>
</dbReference>
<dbReference type="PANTHER" id="PTHR47634:SF9">
    <property type="entry name" value="PROTEIN KINASE DOMAIN-CONTAINING PROTEIN-RELATED"/>
    <property type="match status" value="1"/>
</dbReference>
<dbReference type="Gene3D" id="1.10.510.10">
    <property type="entry name" value="Transferase(Phosphotransferase) domain 1"/>
    <property type="match status" value="1"/>
</dbReference>
<dbReference type="PROSITE" id="PS50011">
    <property type="entry name" value="PROTEIN_KINASE_DOM"/>
    <property type="match status" value="1"/>
</dbReference>
<dbReference type="InterPro" id="IPR008271">
    <property type="entry name" value="Ser/Thr_kinase_AS"/>
</dbReference>
<evidence type="ECO:0000256" key="7">
    <source>
        <dbReference type="ARBA" id="ARBA00047899"/>
    </source>
</evidence>
<dbReference type="OrthoDB" id="5979581at2759"/>
<evidence type="ECO:0000256" key="1">
    <source>
        <dbReference type="ARBA" id="ARBA00012513"/>
    </source>
</evidence>
<dbReference type="STRING" id="1353952.A0A165GM32"/>
<reference evidence="10 11" key="1">
    <citation type="journal article" date="2016" name="Mol. Biol. Evol.">
        <title>Comparative Genomics of Early-Diverging Mushroom-Forming Fungi Provides Insights into the Origins of Lignocellulose Decay Capabilities.</title>
        <authorList>
            <person name="Nagy L.G."/>
            <person name="Riley R."/>
            <person name="Tritt A."/>
            <person name="Adam C."/>
            <person name="Daum C."/>
            <person name="Floudas D."/>
            <person name="Sun H."/>
            <person name="Yadav J.S."/>
            <person name="Pangilinan J."/>
            <person name="Larsson K.H."/>
            <person name="Matsuura K."/>
            <person name="Barry K."/>
            <person name="Labutti K."/>
            <person name="Kuo R."/>
            <person name="Ohm R.A."/>
            <person name="Bhattacharya S.S."/>
            <person name="Shirouzu T."/>
            <person name="Yoshinaga Y."/>
            <person name="Martin F.M."/>
            <person name="Grigoriev I.V."/>
            <person name="Hibbett D.S."/>
        </authorList>
    </citation>
    <scope>NUCLEOTIDE SEQUENCE [LARGE SCALE GENOMIC DNA]</scope>
    <source>
        <strain evidence="10 11">HHB12733</strain>
    </source>
</reference>
<name>A0A165GM32_9BASI</name>
<dbReference type="GO" id="GO:0005634">
    <property type="term" value="C:nucleus"/>
    <property type="evidence" value="ECO:0007669"/>
    <property type="project" value="TreeGrafter"/>
</dbReference>
<dbReference type="PANTHER" id="PTHR47634">
    <property type="entry name" value="PROTEIN KINASE DOMAIN-CONTAINING PROTEIN-RELATED"/>
    <property type="match status" value="1"/>
</dbReference>
<dbReference type="GO" id="GO:0000245">
    <property type="term" value="P:spliceosomal complex assembly"/>
    <property type="evidence" value="ECO:0007669"/>
    <property type="project" value="TreeGrafter"/>
</dbReference>
<evidence type="ECO:0000256" key="4">
    <source>
        <dbReference type="ARBA" id="ARBA00022741"/>
    </source>
</evidence>
<dbReference type="EMBL" id="KV423953">
    <property type="protein sequence ID" value="KZT58237.1"/>
    <property type="molecule type" value="Genomic_DNA"/>
</dbReference>
<evidence type="ECO:0000313" key="11">
    <source>
        <dbReference type="Proteomes" id="UP000076842"/>
    </source>
</evidence>
<evidence type="ECO:0000259" key="9">
    <source>
        <dbReference type="PROSITE" id="PS50011"/>
    </source>
</evidence>
<evidence type="ECO:0000256" key="8">
    <source>
        <dbReference type="ARBA" id="ARBA00048679"/>
    </source>
</evidence>
<proteinExistence type="predicted"/>
<keyword evidence="4" id="KW-0547">Nucleotide-binding</keyword>
<accession>A0A165GM32</accession>
<dbReference type="Pfam" id="PF00069">
    <property type="entry name" value="Pkinase"/>
    <property type="match status" value="2"/>
</dbReference>
<keyword evidence="5 10" id="KW-0418">Kinase</keyword>
<dbReference type="GO" id="GO:0050684">
    <property type="term" value="P:regulation of mRNA processing"/>
    <property type="evidence" value="ECO:0007669"/>
    <property type="project" value="TreeGrafter"/>
</dbReference>
<keyword evidence="6" id="KW-0067">ATP-binding</keyword>
<gene>
    <name evidence="10" type="ORF">CALCODRAFT_523703</name>
</gene>
<evidence type="ECO:0000256" key="5">
    <source>
        <dbReference type="ARBA" id="ARBA00022777"/>
    </source>
</evidence>
<sequence>MELLTATTSESQQKRQSWYESEEALDRYCEGGYHPVTIGDEFKDGRYTVLRKLGWGRYSTIWLAKDNEKDAYVSLKLLTSEWTPRESLLSEASFLRAASTAAPTHPGYPHVLTLLDEFRFKGPNGTHIVLVTDVLGEDLVRVRRRYESGRLPVGVVKQVAKQVLLGLQYLHEDVGLTHTDLKPDNILIALPTPDAGDPSAAPCAVSNKFITQCLSVLKPQSDTVTAPSGETVPISVSQALPIFAMRKETNGGAPLEINVKIVDLGVANWNDAHWADTIQNPGMRAPEVILGAGWDTKADIWSAGCMVYELVTGEWLFNPAGTKLYSQEQDHLAQITALLGPLPSALIAAGKHSHNLFDGHGALPPPIPCVTAPLEQRLEAQCVLGPEEFQVCASFLRAMLQVDPGRRASARELLEHRWVREGREVHWWSGV</sequence>
<keyword evidence="3" id="KW-0808">Transferase</keyword>
<dbReference type="SUPFAM" id="SSF56112">
    <property type="entry name" value="Protein kinase-like (PK-like)"/>
    <property type="match status" value="1"/>
</dbReference>
<dbReference type="InterPro" id="IPR051334">
    <property type="entry name" value="SRPK"/>
</dbReference>
<comment type="catalytic activity">
    <reaction evidence="7">
        <text>L-threonyl-[protein] + ATP = O-phospho-L-threonyl-[protein] + ADP + H(+)</text>
        <dbReference type="Rhea" id="RHEA:46608"/>
        <dbReference type="Rhea" id="RHEA-COMP:11060"/>
        <dbReference type="Rhea" id="RHEA-COMP:11605"/>
        <dbReference type="ChEBI" id="CHEBI:15378"/>
        <dbReference type="ChEBI" id="CHEBI:30013"/>
        <dbReference type="ChEBI" id="CHEBI:30616"/>
        <dbReference type="ChEBI" id="CHEBI:61977"/>
        <dbReference type="ChEBI" id="CHEBI:456216"/>
        <dbReference type="EC" id="2.7.11.1"/>
    </reaction>
</comment>